<dbReference type="PANTHER" id="PTHR24056">
    <property type="entry name" value="CELL DIVISION PROTEIN KINASE"/>
    <property type="match status" value="1"/>
</dbReference>
<dbReference type="GO" id="GO:0007165">
    <property type="term" value="P:signal transduction"/>
    <property type="evidence" value="ECO:0007669"/>
    <property type="project" value="TreeGrafter"/>
</dbReference>
<dbReference type="GO" id="GO:0000082">
    <property type="term" value="P:G1/S transition of mitotic cell cycle"/>
    <property type="evidence" value="ECO:0007669"/>
    <property type="project" value="TreeGrafter"/>
</dbReference>
<proteinExistence type="predicted"/>
<dbReference type="GO" id="GO:0005634">
    <property type="term" value="C:nucleus"/>
    <property type="evidence" value="ECO:0007669"/>
    <property type="project" value="TreeGrafter"/>
</dbReference>
<evidence type="ECO:0000256" key="6">
    <source>
        <dbReference type="SAM" id="MobiDB-lite"/>
    </source>
</evidence>
<dbReference type="InterPro" id="IPR050108">
    <property type="entry name" value="CDK"/>
</dbReference>
<dbReference type="InterPro" id="IPR000719">
    <property type="entry name" value="Prot_kinase_dom"/>
</dbReference>
<name>A0A498N0A3_LABRO</name>
<organism evidence="8 9">
    <name type="scientific">Labeo rohita</name>
    <name type="common">Indian major carp</name>
    <name type="synonym">Cyprinus rohita</name>
    <dbReference type="NCBI Taxonomy" id="84645"/>
    <lineage>
        <taxon>Eukaryota</taxon>
        <taxon>Metazoa</taxon>
        <taxon>Chordata</taxon>
        <taxon>Craniata</taxon>
        <taxon>Vertebrata</taxon>
        <taxon>Euteleostomi</taxon>
        <taxon>Actinopterygii</taxon>
        <taxon>Neopterygii</taxon>
        <taxon>Teleostei</taxon>
        <taxon>Ostariophysi</taxon>
        <taxon>Cypriniformes</taxon>
        <taxon>Cyprinidae</taxon>
        <taxon>Labeoninae</taxon>
        <taxon>Labeonini</taxon>
        <taxon>Labeo</taxon>
    </lineage>
</organism>
<comment type="caution">
    <text evidence="8">The sequence shown here is derived from an EMBL/GenBank/DDBJ whole genome shotgun (WGS) entry which is preliminary data.</text>
</comment>
<accession>A0A498N0A3</accession>
<dbReference type="Pfam" id="PF00069">
    <property type="entry name" value="Pkinase"/>
    <property type="match status" value="1"/>
</dbReference>
<evidence type="ECO:0000256" key="2">
    <source>
        <dbReference type="ARBA" id="ARBA00022679"/>
    </source>
</evidence>
<feature type="region of interest" description="Disordered" evidence="6">
    <location>
        <begin position="1"/>
        <end position="64"/>
    </location>
</feature>
<evidence type="ECO:0000259" key="7">
    <source>
        <dbReference type="Pfam" id="PF00069"/>
    </source>
</evidence>
<dbReference type="GO" id="GO:0030332">
    <property type="term" value="F:cyclin binding"/>
    <property type="evidence" value="ECO:0007669"/>
    <property type="project" value="TreeGrafter"/>
</dbReference>
<evidence type="ECO:0000256" key="5">
    <source>
        <dbReference type="ARBA" id="ARBA00022840"/>
    </source>
</evidence>
<dbReference type="InterPro" id="IPR011009">
    <property type="entry name" value="Kinase-like_dom_sf"/>
</dbReference>
<keyword evidence="2" id="KW-0808">Transferase</keyword>
<dbReference type="GO" id="GO:0004693">
    <property type="term" value="F:cyclin-dependent protein serine/threonine kinase activity"/>
    <property type="evidence" value="ECO:0007669"/>
    <property type="project" value="TreeGrafter"/>
</dbReference>
<keyword evidence="1" id="KW-0723">Serine/threonine-protein kinase</keyword>
<dbReference type="SUPFAM" id="SSF56112">
    <property type="entry name" value="Protein kinase-like (PK-like)"/>
    <property type="match status" value="1"/>
</dbReference>
<dbReference type="GO" id="GO:0010468">
    <property type="term" value="P:regulation of gene expression"/>
    <property type="evidence" value="ECO:0007669"/>
    <property type="project" value="TreeGrafter"/>
</dbReference>
<keyword evidence="9" id="KW-1185">Reference proteome</keyword>
<dbReference type="EMBL" id="QBIY01012241">
    <property type="protein sequence ID" value="RXN26211.1"/>
    <property type="molecule type" value="Genomic_DNA"/>
</dbReference>
<evidence type="ECO:0000313" key="9">
    <source>
        <dbReference type="Proteomes" id="UP000290572"/>
    </source>
</evidence>
<evidence type="ECO:0000256" key="1">
    <source>
        <dbReference type="ARBA" id="ARBA00022527"/>
    </source>
</evidence>
<evidence type="ECO:0000256" key="4">
    <source>
        <dbReference type="ARBA" id="ARBA00022777"/>
    </source>
</evidence>
<keyword evidence="3" id="KW-0547">Nucleotide-binding</keyword>
<evidence type="ECO:0000313" key="8">
    <source>
        <dbReference type="EMBL" id="RXN26211.1"/>
    </source>
</evidence>
<dbReference type="PANTHER" id="PTHR24056:SF472">
    <property type="entry name" value="CYCLIN-DEPENDENT KINASE 4, ISOFORM A"/>
    <property type="match status" value="1"/>
</dbReference>
<keyword evidence="8" id="KW-0346">Stress response</keyword>
<protein>
    <submittedName>
        <fullName evidence="8">Heat shock 75 mitochondrial</fullName>
    </submittedName>
</protein>
<sequence length="356" mass="40074">MQKTPRNVKPPKIVIPPAGGTFRVDAMSAANNTEKGNGKSEKRRDSSHITPMKGSETKKLKADDEEVSNVVLLQAITALTARFDTQDRKMEDLMDQMRKNSVMIAEISKAVEFNAAEIKDCKKENAEINKEIAKLNKTDTELGNRLVEMERYKRRWNLCINGLQEKSDEDPRRELILMSDSSCITPDLSDCGSPAVLVSVCLITATAHNRLRAQRRRRSTASSVTLRTFKVFIRELISNGSDVLEKLRHKMITAGGDTAPMEIHLQTDAPKGTFTIQVVTLWYRAPEVLLQSSYATPVDLWSVGCIFAEMFRRRLKGTWDQVSPLMSEKCTALYAPTPVMEVFDSPESYKDVERLS</sequence>
<evidence type="ECO:0000256" key="3">
    <source>
        <dbReference type="ARBA" id="ARBA00022741"/>
    </source>
</evidence>
<dbReference type="GO" id="GO:0005737">
    <property type="term" value="C:cytoplasm"/>
    <property type="evidence" value="ECO:0007669"/>
    <property type="project" value="TreeGrafter"/>
</dbReference>
<dbReference type="GO" id="GO:0000307">
    <property type="term" value="C:cyclin-dependent protein kinase holoenzyme complex"/>
    <property type="evidence" value="ECO:0007669"/>
    <property type="project" value="TreeGrafter"/>
</dbReference>
<dbReference type="AlphaFoldDB" id="A0A498N0A3"/>
<dbReference type="GO" id="GO:0010389">
    <property type="term" value="P:regulation of G2/M transition of mitotic cell cycle"/>
    <property type="evidence" value="ECO:0007669"/>
    <property type="project" value="TreeGrafter"/>
</dbReference>
<reference evidence="8 9" key="1">
    <citation type="submission" date="2018-03" db="EMBL/GenBank/DDBJ databases">
        <title>Draft genome sequence of Rohu Carp (Labeo rohita).</title>
        <authorList>
            <person name="Das P."/>
            <person name="Kushwaha B."/>
            <person name="Joshi C.G."/>
            <person name="Kumar D."/>
            <person name="Nagpure N.S."/>
            <person name="Sahoo L."/>
            <person name="Das S.P."/>
            <person name="Bit A."/>
            <person name="Patnaik S."/>
            <person name="Meher P.K."/>
            <person name="Jayasankar P."/>
            <person name="Koringa P.G."/>
            <person name="Patel N.V."/>
            <person name="Hinsu A.T."/>
            <person name="Kumar R."/>
            <person name="Pandey M."/>
            <person name="Agarwal S."/>
            <person name="Srivastava S."/>
            <person name="Singh M."/>
            <person name="Iquebal M.A."/>
            <person name="Jaiswal S."/>
            <person name="Angadi U.B."/>
            <person name="Kumar N."/>
            <person name="Raza M."/>
            <person name="Shah T.M."/>
            <person name="Rai A."/>
            <person name="Jena J.K."/>
        </authorList>
    </citation>
    <scope>NUCLEOTIDE SEQUENCE [LARGE SCALE GENOMIC DNA]</scope>
    <source>
        <strain evidence="8">DASCIFA01</strain>
        <tissue evidence="8">Testis</tissue>
    </source>
</reference>
<dbReference type="Proteomes" id="UP000290572">
    <property type="component" value="Unassembled WGS sequence"/>
</dbReference>
<dbReference type="STRING" id="84645.A0A498N0A3"/>
<gene>
    <name evidence="8" type="ORF">ROHU_020690</name>
</gene>
<keyword evidence="4" id="KW-0418">Kinase</keyword>
<dbReference type="GO" id="GO:0005524">
    <property type="term" value="F:ATP binding"/>
    <property type="evidence" value="ECO:0007669"/>
    <property type="project" value="UniProtKB-KW"/>
</dbReference>
<dbReference type="Gene3D" id="1.10.510.10">
    <property type="entry name" value="Transferase(Phosphotransferase) domain 1"/>
    <property type="match status" value="1"/>
</dbReference>
<feature type="compositionally biased region" description="Basic and acidic residues" evidence="6">
    <location>
        <begin position="36"/>
        <end position="47"/>
    </location>
</feature>
<keyword evidence="5" id="KW-0067">ATP-binding</keyword>
<feature type="domain" description="Protein kinase" evidence="7">
    <location>
        <begin position="274"/>
        <end position="314"/>
    </location>
</feature>